<reference evidence="2" key="1">
    <citation type="journal article" date="2020" name="J. Eukaryot. Microbiol.">
        <title>De novo Sequencing, Assembly and Annotation of the Transcriptome for the Free-Living Testate Amoeba Arcella intermedia.</title>
        <authorList>
            <person name="Ribeiro G.M."/>
            <person name="Porfirio-Sousa A.L."/>
            <person name="Maurer-Alcala X.X."/>
            <person name="Katz L.A."/>
            <person name="Lahr D.J.G."/>
        </authorList>
    </citation>
    <scope>NUCLEOTIDE SEQUENCE</scope>
</reference>
<evidence type="ECO:0000259" key="1">
    <source>
        <dbReference type="PROSITE" id="PS50127"/>
    </source>
</evidence>
<accession>A0A6B2LEZ6</accession>
<dbReference type="Pfam" id="PF00179">
    <property type="entry name" value="UQ_con"/>
    <property type="match status" value="1"/>
</dbReference>
<feature type="domain" description="UBC core" evidence="1">
    <location>
        <begin position="1"/>
        <end position="157"/>
    </location>
</feature>
<dbReference type="InterPro" id="IPR016135">
    <property type="entry name" value="UBQ-conjugating_enzyme/RWD"/>
</dbReference>
<name>A0A6B2LEZ6_9EUKA</name>
<dbReference type="InterPro" id="IPR000608">
    <property type="entry name" value="UBC"/>
</dbReference>
<dbReference type="PANTHER" id="PTHR24067">
    <property type="entry name" value="UBIQUITIN-CONJUGATING ENZYME E2"/>
    <property type="match status" value="1"/>
</dbReference>
<proteinExistence type="predicted"/>
<dbReference type="Gene3D" id="3.10.110.10">
    <property type="entry name" value="Ubiquitin Conjugating Enzyme"/>
    <property type="match status" value="1"/>
</dbReference>
<dbReference type="SUPFAM" id="SSF54495">
    <property type="entry name" value="UBC-like"/>
    <property type="match status" value="1"/>
</dbReference>
<protein>
    <recommendedName>
        <fullName evidence="1">UBC core domain-containing protein</fullName>
    </recommendedName>
</protein>
<organism evidence="2">
    <name type="scientific">Arcella intermedia</name>
    <dbReference type="NCBI Taxonomy" id="1963864"/>
    <lineage>
        <taxon>Eukaryota</taxon>
        <taxon>Amoebozoa</taxon>
        <taxon>Tubulinea</taxon>
        <taxon>Elardia</taxon>
        <taxon>Arcellinida</taxon>
        <taxon>Sphaerothecina</taxon>
        <taxon>Arcellidae</taxon>
        <taxon>Arcella</taxon>
    </lineage>
</organism>
<evidence type="ECO:0000313" key="2">
    <source>
        <dbReference type="EMBL" id="NDV35574.1"/>
    </source>
</evidence>
<dbReference type="AlphaFoldDB" id="A0A6B2LEZ6"/>
<dbReference type="EMBL" id="GIBP01006605">
    <property type="protein sequence ID" value="NDV35574.1"/>
    <property type="molecule type" value="Transcribed_RNA"/>
</dbReference>
<sequence>MAVKRIRKEWMDIQTSNIDWLVVNYAEDIFVWTGLMMAPNNGCYDGATFAFRIEFPPDYPFKKFKFNFTTQIKSISLKNGIPCCAFRPLCDEWSPRYTVQTVTALLRDFIGSYQEGCDYKEVSDRKANPTAYDEEARRMAKEGTCRKAIKLYQYKILRFYYEIEMKILEELEEFVAGKKLEGGFVRFPRSVPSEWCVHLIVLIEYWKEMMCFVELQLGLPKDVYQRIWGFLVMDVQHLIDAFDIGDCPLPLADH</sequence>
<dbReference type="PROSITE" id="PS50127">
    <property type="entry name" value="UBC_2"/>
    <property type="match status" value="1"/>
</dbReference>
<dbReference type="CDD" id="cd00195">
    <property type="entry name" value="UBCc_UEV"/>
    <property type="match status" value="1"/>
</dbReference>
<dbReference type="InterPro" id="IPR050113">
    <property type="entry name" value="Ub_conjugating_enzyme"/>
</dbReference>
<dbReference type="SMART" id="SM00212">
    <property type="entry name" value="UBCc"/>
    <property type="match status" value="1"/>
</dbReference>